<keyword evidence="13" id="KW-1185">Reference proteome</keyword>
<dbReference type="OrthoDB" id="1734229at2759"/>
<dbReference type="InterPro" id="IPR035892">
    <property type="entry name" value="C2_domain_sf"/>
</dbReference>
<comment type="caution">
    <text evidence="12">The sequence shown here is derived from an EMBL/GenBank/DDBJ whole genome shotgun (WGS) entry which is preliminary data.</text>
</comment>
<evidence type="ECO:0000256" key="2">
    <source>
        <dbReference type="ARBA" id="ARBA00022448"/>
    </source>
</evidence>
<accession>A0A9Q5I385</accession>
<dbReference type="GO" id="GO:0031207">
    <property type="term" value="C:Sec62/Sec63 complex"/>
    <property type="evidence" value="ECO:0007669"/>
    <property type="project" value="TreeGrafter"/>
</dbReference>
<dbReference type="PRINTS" id="PR00625">
    <property type="entry name" value="JDOMAIN"/>
</dbReference>
<dbReference type="Proteomes" id="UP000757232">
    <property type="component" value="Unassembled WGS sequence"/>
</dbReference>
<dbReference type="GO" id="GO:0003723">
    <property type="term" value="F:RNA binding"/>
    <property type="evidence" value="ECO:0007669"/>
    <property type="project" value="TreeGrafter"/>
</dbReference>
<feature type="region of interest" description="Disordered" evidence="9">
    <location>
        <begin position="618"/>
        <end position="651"/>
    </location>
</feature>
<evidence type="ECO:0000256" key="6">
    <source>
        <dbReference type="ARBA" id="ARBA00022989"/>
    </source>
</evidence>
<dbReference type="PANTHER" id="PTHR24075">
    <property type="entry name" value="SEC63 DOMAIN-CONTAINING"/>
    <property type="match status" value="1"/>
</dbReference>
<dbReference type="EMBL" id="LNZH02000115">
    <property type="protein sequence ID" value="OCB90868.1"/>
    <property type="molecule type" value="Genomic_DNA"/>
</dbReference>
<dbReference type="AlphaFoldDB" id="A0A9Q5I385"/>
<dbReference type="SUPFAM" id="SSF81296">
    <property type="entry name" value="E set domains"/>
    <property type="match status" value="1"/>
</dbReference>
<protein>
    <recommendedName>
        <fullName evidence="11">J domain-containing protein</fullName>
    </recommendedName>
</protein>
<keyword evidence="8" id="KW-0143">Chaperone</keyword>
<dbReference type="Pfam" id="PF00226">
    <property type="entry name" value="DnaJ"/>
    <property type="match status" value="1"/>
</dbReference>
<organism evidence="12 13">
    <name type="scientific">Sanghuangporus baumii</name>
    <name type="common">Phellinus baumii</name>
    <dbReference type="NCBI Taxonomy" id="108892"/>
    <lineage>
        <taxon>Eukaryota</taxon>
        <taxon>Fungi</taxon>
        <taxon>Dikarya</taxon>
        <taxon>Basidiomycota</taxon>
        <taxon>Agaricomycotina</taxon>
        <taxon>Agaricomycetes</taxon>
        <taxon>Hymenochaetales</taxon>
        <taxon>Hymenochaetaceae</taxon>
        <taxon>Sanghuangporus</taxon>
    </lineage>
</organism>
<dbReference type="InterPro" id="IPR036869">
    <property type="entry name" value="J_dom_sf"/>
</dbReference>
<dbReference type="Gene3D" id="1.10.3380.10">
    <property type="entry name" value="Sec63 N-terminal domain-like domain"/>
    <property type="match status" value="1"/>
</dbReference>
<dbReference type="InterPro" id="IPR014756">
    <property type="entry name" value="Ig_E-set"/>
</dbReference>
<reference evidence="12" key="1">
    <citation type="submission" date="2016-06" db="EMBL/GenBank/DDBJ databases">
        <title>Draft Genome sequence of the fungus Inonotus baumii.</title>
        <authorList>
            <person name="Zhu H."/>
            <person name="Lin W."/>
        </authorList>
    </citation>
    <scope>NUCLEOTIDE SEQUENCE</scope>
    <source>
        <strain evidence="12">821</strain>
    </source>
</reference>
<gene>
    <name evidence="12" type="ORF">A7U60_g1892</name>
</gene>
<dbReference type="SMART" id="SM00973">
    <property type="entry name" value="Sec63"/>
    <property type="match status" value="1"/>
</dbReference>
<feature type="transmembrane region" description="Helical" evidence="10">
    <location>
        <begin position="196"/>
        <end position="219"/>
    </location>
</feature>
<evidence type="ECO:0000313" key="12">
    <source>
        <dbReference type="EMBL" id="OCB90868.1"/>
    </source>
</evidence>
<dbReference type="InterPro" id="IPR004179">
    <property type="entry name" value="Sec63-dom"/>
</dbReference>
<comment type="subcellular location">
    <subcellularLocation>
        <location evidence="1">Endoplasmic reticulum membrane</location>
        <topology evidence="1">Multi-pass membrane protein</topology>
    </subcellularLocation>
</comment>
<dbReference type="SUPFAM" id="SSF46565">
    <property type="entry name" value="Chaperone J-domain"/>
    <property type="match status" value="1"/>
</dbReference>
<dbReference type="CDD" id="cd06257">
    <property type="entry name" value="DnaJ"/>
    <property type="match status" value="1"/>
</dbReference>
<proteinExistence type="predicted"/>
<evidence type="ECO:0000256" key="9">
    <source>
        <dbReference type="SAM" id="MobiDB-lite"/>
    </source>
</evidence>
<dbReference type="FunFam" id="1.10.287.110:FF:000039">
    <property type="entry name" value="Protein translocation complex component (Npl1)"/>
    <property type="match status" value="1"/>
</dbReference>
<dbReference type="SUPFAM" id="SSF158702">
    <property type="entry name" value="Sec63 N-terminal domain-like"/>
    <property type="match status" value="1"/>
</dbReference>
<keyword evidence="3 10" id="KW-0812">Transmembrane</keyword>
<dbReference type="GO" id="GO:0006620">
    <property type="term" value="P:post-translational protein targeting to endoplasmic reticulum membrane"/>
    <property type="evidence" value="ECO:0007669"/>
    <property type="project" value="TreeGrafter"/>
</dbReference>
<feature type="domain" description="J" evidence="11">
    <location>
        <begin position="101"/>
        <end position="171"/>
    </location>
</feature>
<evidence type="ECO:0000313" key="13">
    <source>
        <dbReference type="Proteomes" id="UP000757232"/>
    </source>
</evidence>
<dbReference type="Gene3D" id="2.60.40.150">
    <property type="entry name" value="C2 domain"/>
    <property type="match status" value="1"/>
</dbReference>
<dbReference type="GO" id="GO:0008320">
    <property type="term" value="F:protein transmembrane transporter activity"/>
    <property type="evidence" value="ECO:0007669"/>
    <property type="project" value="TreeGrafter"/>
</dbReference>
<evidence type="ECO:0000256" key="8">
    <source>
        <dbReference type="ARBA" id="ARBA00023186"/>
    </source>
</evidence>
<dbReference type="Pfam" id="PF02889">
    <property type="entry name" value="Sec63"/>
    <property type="match status" value="1"/>
</dbReference>
<evidence type="ECO:0000256" key="1">
    <source>
        <dbReference type="ARBA" id="ARBA00004477"/>
    </source>
</evidence>
<dbReference type="Gene3D" id="1.10.287.110">
    <property type="entry name" value="DnaJ domain"/>
    <property type="match status" value="1"/>
</dbReference>
<evidence type="ECO:0000256" key="4">
    <source>
        <dbReference type="ARBA" id="ARBA00022824"/>
    </source>
</evidence>
<evidence type="ECO:0000259" key="11">
    <source>
        <dbReference type="PROSITE" id="PS50076"/>
    </source>
</evidence>
<evidence type="ECO:0000256" key="3">
    <source>
        <dbReference type="ARBA" id="ARBA00022692"/>
    </source>
</evidence>
<dbReference type="PROSITE" id="PS50076">
    <property type="entry name" value="DNAJ_2"/>
    <property type="match status" value="1"/>
</dbReference>
<keyword evidence="5" id="KW-0653">Protein transport</keyword>
<feature type="transmembrane region" description="Helical" evidence="10">
    <location>
        <begin position="12"/>
        <end position="33"/>
    </location>
</feature>
<evidence type="ECO:0000256" key="5">
    <source>
        <dbReference type="ARBA" id="ARBA00022927"/>
    </source>
</evidence>
<name>A0A9Q5I385_SANBA</name>
<keyword evidence="2" id="KW-0813">Transport</keyword>
<feature type="transmembrane region" description="Helical" evidence="10">
    <location>
        <begin position="69"/>
        <end position="88"/>
    </location>
</feature>
<keyword evidence="4" id="KW-0256">Endoplasmic reticulum</keyword>
<dbReference type="SMART" id="SM00271">
    <property type="entry name" value="DnaJ"/>
    <property type="match status" value="1"/>
</dbReference>
<dbReference type="InterPro" id="IPR001623">
    <property type="entry name" value="DnaJ_domain"/>
</dbReference>
<keyword evidence="6 10" id="KW-1133">Transmembrane helix</keyword>
<evidence type="ECO:0000256" key="10">
    <source>
        <dbReference type="SAM" id="Phobius"/>
    </source>
</evidence>
<dbReference type="PANTHER" id="PTHR24075:SF0">
    <property type="entry name" value="TRANSLOCATION PROTEIN SEC63 HOMOLOG"/>
    <property type="match status" value="1"/>
</dbReference>
<keyword evidence="7 10" id="KW-0472">Membrane</keyword>
<dbReference type="GO" id="GO:0006614">
    <property type="term" value="P:SRP-dependent cotranslational protein targeting to membrane"/>
    <property type="evidence" value="ECO:0007669"/>
    <property type="project" value="TreeGrafter"/>
</dbReference>
<sequence>MANYQYDEGGSMAAYFLLTFLSLILIPFTFTAFKSSKKAETTSCECSVCVKQHERIKQRNKRSLLNPKLGAKTLFLLGGWSVFAFLVYKVSTTRNEGKLYDPFEILGIKMGTPEKDIKSHYKKLSRQFHPDKVKLDANQTMEMVEAYFVEITKAYKSLTDETIRKNWELYGHPDGRQEVSMGIAIPKWVVEGQHRLWFLAGYCVILGGLLPVVVGKWWFGSRIRTKDGVLANSAEIFFKSIKEDSSINDLLGCFGRALANEHPVSIPIGGLEEKVRARLGGKYNGSAPETLLYAHLLRIPIKDASLQKAQDDILIRSPSLLTSLLNIAASHNWLTPTLNAMRLHAYITQAVSPFSESQETSVLTQFPNIAEDELKEIVQHLDERDVKAFIDHLEKSHDARANEVRKAADSWGRLELVEASFKVIGERIVTPLSIVQLVIKARISPPGAAVKMESKESDVDSIKRSIKENEEKDEAFLSSKRDSEDLTNVLVIARKAHTPFWPAPRRPAWWVLITEPKLNRLVMPPMRITDVPYSDPTKERNFRAYKLQFQAPPNVAIYNWKIQVISDTFLGEEVIQDIVLKVDDVSQLTVDERGVEDEISDPEEDSLAGQMALMKGANVRKLPVHDESDDDESGTDIEESSSDDDSSSDSD</sequence>
<evidence type="ECO:0000256" key="7">
    <source>
        <dbReference type="ARBA" id="ARBA00023136"/>
    </source>
</evidence>
<feature type="compositionally biased region" description="Acidic residues" evidence="9">
    <location>
        <begin position="627"/>
        <end position="651"/>
    </location>
</feature>